<organism evidence="2">
    <name type="scientific">bioreactor metagenome</name>
    <dbReference type="NCBI Taxonomy" id="1076179"/>
    <lineage>
        <taxon>unclassified sequences</taxon>
        <taxon>metagenomes</taxon>
        <taxon>ecological metagenomes</taxon>
    </lineage>
</organism>
<proteinExistence type="predicted"/>
<protein>
    <submittedName>
        <fullName evidence="2">Arabinose 5-phosphate isomerase KdsD</fullName>
        <ecNumber evidence="2">5.3.1.13</ecNumber>
    </submittedName>
</protein>
<dbReference type="SUPFAM" id="SSF53697">
    <property type="entry name" value="SIS domain"/>
    <property type="match status" value="1"/>
</dbReference>
<dbReference type="InterPro" id="IPR050986">
    <property type="entry name" value="GutQ/KpsF_isomerases"/>
</dbReference>
<reference evidence="2" key="1">
    <citation type="submission" date="2019-08" db="EMBL/GenBank/DDBJ databases">
        <authorList>
            <person name="Kucharzyk K."/>
            <person name="Murdoch R.W."/>
            <person name="Higgins S."/>
            <person name="Loffler F."/>
        </authorList>
    </citation>
    <scope>NUCLEOTIDE SEQUENCE</scope>
</reference>
<dbReference type="InterPro" id="IPR001347">
    <property type="entry name" value="SIS_dom"/>
</dbReference>
<sequence length="108" mass="11640">MVFASRGGKTSELLPILKICKEKGVTVISITENLESPLAIGADIVLQMRVTKETDRFNTQGTTSTTVLCVLFHALQTALIEVTGFQSEQFAVIHPGGAVGERLNHKSV</sequence>
<dbReference type="PANTHER" id="PTHR42745">
    <property type="match status" value="1"/>
</dbReference>
<feature type="domain" description="SIS" evidence="1">
    <location>
        <begin position="1"/>
        <end position="85"/>
    </location>
</feature>
<dbReference type="GO" id="GO:0097367">
    <property type="term" value="F:carbohydrate derivative binding"/>
    <property type="evidence" value="ECO:0007669"/>
    <property type="project" value="InterPro"/>
</dbReference>
<dbReference type="Pfam" id="PF01380">
    <property type="entry name" value="SIS"/>
    <property type="match status" value="1"/>
</dbReference>
<comment type="caution">
    <text evidence="2">The sequence shown here is derived from an EMBL/GenBank/DDBJ whole genome shotgun (WGS) entry which is preliminary data.</text>
</comment>
<name>A0A645AS29_9ZZZZ</name>
<dbReference type="Gene3D" id="3.40.50.10490">
    <property type="entry name" value="Glucose-6-phosphate isomerase like protein, domain 1"/>
    <property type="match status" value="1"/>
</dbReference>
<dbReference type="InterPro" id="IPR046348">
    <property type="entry name" value="SIS_dom_sf"/>
</dbReference>
<evidence type="ECO:0000313" key="2">
    <source>
        <dbReference type="EMBL" id="MPM56085.1"/>
    </source>
</evidence>
<dbReference type="EC" id="5.3.1.13" evidence="2"/>
<dbReference type="GO" id="GO:0019146">
    <property type="term" value="F:arabinose-5-phosphate isomerase activity"/>
    <property type="evidence" value="ECO:0007669"/>
    <property type="project" value="UniProtKB-EC"/>
</dbReference>
<dbReference type="PANTHER" id="PTHR42745:SF1">
    <property type="entry name" value="ARABINOSE 5-PHOSPHATE ISOMERASE KDSD"/>
    <property type="match status" value="1"/>
</dbReference>
<dbReference type="GO" id="GO:1901135">
    <property type="term" value="P:carbohydrate derivative metabolic process"/>
    <property type="evidence" value="ECO:0007669"/>
    <property type="project" value="InterPro"/>
</dbReference>
<gene>
    <name evidence="2" type="primary">kdsD_13</name>
    <name evidence="2" type="ORF">SDC9_102884</name>
</gene>
<keyword evidence="2" id="KW-0413">Isomerase</keyword>
<accession>A0A645AS29</accession>
<dbReference type="AlphaFoldDB" id="A0A645AS29"/>
<evidence type="ECO:0000259" key="1">
    <source>
        <dbReference type="PROSITE" id="PS51464"/>
    </source>
</evidence>
<dbReference type="PROSITE" id="PS51464">
    <property type="entry name" value="SIS"/>
    <property type="match status" value="1"/>
</dbReference>
<dbReference type="EMBL" id="VSSQ01015573">
    <property type="protein sequence ID" value="MPM56085.1"/>
    <property type="molecule type" value="Genomic_DNA"/>
</dbReference>